<dbReference type="SUPFAM" id="SSF56112">
    <property type="entry name" value="Protein kinase-like (PK-like)"/>
    <property type="match status" value="1"/>
</dbReference>
<dbReference type="InterPro" id="IPR016024">
    <property type="entry name" value="ARM-type_fold"/>
</dbReference>
<dbReference type="Gene3D" id="1.25.10.10">
    <property type="entry name" value="Leucine-rich Repeat Variant"/>
    <property type="match status" value="2"/>
</dbReference>
<dbReference type="Pfam" id="PF00069">
    <property type="entry name" value="Pkinase"/>
    <property type="match status" value="1"/>
</dbReference>
<feature type="domain" description="Protein kinase" evidence="2">
    <location>
        <begin position="4"/>
        <end position="280"/>
    </location>
</feature>
<dbReference type="RefSeq" id="XP_015265947.1">
    <property type="nucleotide sequence ID" value="XM_015410461.1"/>
</dbReference>
<dbReference type="InterPro" id="IPR045906">
    <property type="entry name" value="ULK4"/>
</dbReference>
<feature type="non-terminal residue" evidence="4">
    <location>
        <position position="1030"/>
    </location>
</feature>
<dbReference type="Pfam" id="PF23606">
    <property type="entry name" value="HEAT_ULK4"/>
    <property type="match status" value="1"/>
</dbReference>
<accession>A0ABM1JWW0</accession>
<evidence type="ECO:0000259" key="2">
    <source>
        <dbReference type="PROSITE" id="PS50011"/>
    </source>
</evidence>
<feature type="region of interest" description="Disordered" evidence="1">
    <location>
        <begin position="339"/>
        <end position="396"/>
    </location>
</feature>
<dbReference type="Proteomes" id="UP000694871">
    <property type="component" value="Unplaced"/>
</dbReference>
<dbReference type="SUPFAM" id="SSF48371">
    <property type="entry name" value="ARM repeat"/>
    <property type="match status" value="2"/>
</dbReference>
<protein>
    <submittedName>
        <fullName evidence="4">Serine/threonine-protein kinase ULK4</fullName>
    </submittedName>
</protein>
<dbReference type="GO" id="GO:0016301">
    <property type="term" value="F:kinase activity"/>
    <property type="evidence" value="ECO:0007669"/>
    <property type="project" value="UniProtKB-KW"/>
</dbReference>
<dbReference type="InterPro" id="IPR000719">
    <property type="entry name" value="Prot_kinase_dom"/>
</dbReference>
<dbReference type="CDD" id="cd14010">
    <property type="entry name" value="STKc_ULK4"/>
    <property type="match status" value="1"/>
</dbReference>
<dbReference type="PANTHER" id="PTHR46240:SF1">
    <property type="entry name" value="SERINE_THREONINE-PROTEIN KINASE ULK4"/>
    <property type="match status" value="1"/>
</dbReference>
<dbReference type="PROSITE" id="PS50011">
    <property type="entry name" value="PROTEIN_KINASE_DOM"/>
    <property type="match status" value="1"/>
</dbReference>
<proteinExistence type="predicted"/>
<dbReference type="GeneID" id="107109766"/>
<keyword evidence="4" id="KW-0418">Kinase</keyword>
<gene>
    <name evidence="4" type="primary">ULK4</name>
</gene>
<keyword evidence="4" id="KW-0808">Transferase</keyword>
<evidence type="ECO:0000313" key="3">
    <source>
        <dbReference type="Proteomes" id="UP000694871"/>
    </source>
</evidence>
<dbReference type="Gene3D" id="1.10.510.10">
    <property type="entry name" value="Transferase(Phosphotransferase) domain 1"/>
    <property type="match status" value="1"/>
</dbReference>
<keyword evidence="3" id="KW-1185">Reference proteome</keyword>
<feature type="compositionally biased region" description="Low complexity" evidence="1">
    <location>
        <begin position="366"/>
        <end position="389"/>
    </location>
</feature>
<organism evidence="3 4">
    <name type="scientific">Gekko japonicus</name>
    <name type="common">Schlegel's Japanese gecko</name>
    <dbReference type="NCBI Taxonomy" id="146911"/>
    <lineage>
        <taxon>Eukaryota</taxon>
        <taxon>Metazoa</taxon>
        <taxon>Chordata</taxon>
        <taxon>Craniata</taxon>
        <taxon>Vertebrata</taxon>
        <taxon>Euteleostomi</taxon>
        <taxon>Lepidosauria</taxon>
        <taxon>Squamata</taxon>
        <taxon>Bifurcata</taxon>
        <taxon>Gekkota</taxon>
        <taxon>Gekkonidae</taxon>
        <taxon>Gekkoninae</taxon>
        <taxon>Gekko</taxon>
    </lineage>
</organism>
<name>A0ABM1JWW0_GEKJA</name>
<evidence type="ECO:0000256" key="1">
    <source>
        <dbReference type="SAM" id="MobiDB-lite"/>
    </source>
</evidence>
<sequence>MENFILYEEIGRGSKTVVYKGRRKGTINFVAILCTDKCKRAEITNWVRLTHEIRHKNIVTFHEWYETSNHLWLVVELCTGGSLEMVIAQDEHLPEAVVREFGIDLVTGLHHVHDLGILFCDLTPGKILLEGPGTLKFSNFCLAKAEGENLEEFFALIGTEEGVGDSGENTGQRNQKNKLKGSPVYIAPEVIKGADFSIASDLWSLGCLLYEMFSGKPPFVSENLTELSEKIAHEDPFPLRQEGPVPLKPSPDFVSLLESLLQKDPLKRLTWVELLQHPFWKGAFMPTPSESVSSQDSSFSLNSAGNAELFVSGKSNDQSESKKNADIIMCPEAENKQLNKSFKLENPEELRPKNAADGESNESIFLLSSRPTPRTSTTLEMSGTTTGLTPNSAHQTLPPSVKVKNTYCSQQDIEFKMKELIYTESDLSVTPIIDNPKIVKQAPVRFDLKNLHIPAHSAEKLLLLKEAEWNDFLQQLCQLIDSPEKTTGTARAKLNLLCYLCTVVGNKEVATKLIKTQLFTVLIQQLRIAPNWDIRAKAARVIGLLASHTSELKENVPVIEAVTLLTELIRENFRNSKLKQCLLPSLGELLYLVASQEGKKEHPRESWVLPSAAYTVLMRCLREGEERVVNHMAAKIVENVCSTLSCHAQGFITGEIGPVLWYLFKHSTIDSLRITAISALCKITRHSPSAFQSVIEKVGLTAVINSLATGICKVQQYMMTMFSSMLSCGIHLQRLVQEKDFVITVIRLFESPSASIRAKAFLVLLQVIINNREMLLLSCQARLVMYIERDSRKATPGKEQQSSNEYLSKCLDLLIYHIVQELPQILDDMLAALANVSGRKHPSTVQAKQLKGCLPMISVVLHLVTSQVFRPQVVTDEFLCNYGTFLNFVRSIDSGETNLRGAIGQTASEELIKSALSTLEAIIQHPSLLMLYCSTVMDYILPPLVSLVSSQNVEWRLFSLRLLSETTSLLVSHEVMAEEKENLNSNNKLLSLIRDSLLPQFEQILMAPDPVPAYALKLLVALTEYSPVVT</sequence>
<dbReference type="PANTHER" id="PTHR46240">
    <property type="entry name" value="SER/THR PROTEIN KINASE ULK4"/>
    <property type="match status" value="1"/>
</dbReference>
<feature type="compositionally biased region" description="Basic and acidic residues" evidence="1">
    <location>
        <begin position="339"/>
        <end position="356"/>
    </location>
</feature>
<evidence type="ECO:0000313" key="4">
    <source>
        <dbReference type="RefSeq" id="XP_015265947.1"/>
    </source>
</evidence>
<dbReference type="InterPro" id="IPR011009">
    <property type="entry name" value="Kinase-like_dom_sf"/>
</dbReference>
<dbReference type="InterPro" id="IPR011989">
    <property type="entry name" value="ARM-like"/>
</dbReference>
<reference evidence="4" key="1">
    <citation type="submission" date="2025-08" db="UniProtKB">
        <authorList>
            <consortium name="RefSeq"/>
        </authorList>
    </citation>
    <scope>IDENTIFICATION</scope>
</reference>
<dbReference type="InterPro" id="IPR056981">
    <property type="entry name" value="HEAT_ULK4_RUNKEL"/>
</dbReference>